<proteinExistence type="predicted"/>
<gene>
    <name evidence="2" type="ORF">ABVK25_004090</name>
</gene>
<reference evidence="2 3" key="1">
    <citation type="submission" date="2024-09" db="EMBL/GenBank/DDBJ databases">
        <title>Rethinking Asexuality: The Enigmatic Case of Functional Sexual Genes in Lepraria (Stereocaulaceae).</title>
        <authorList>
            <person name="Doellman M."/>
            <person name="Sun Y."/>
            <person name="Barcenas-Pena A."/>
            <person name="Lumbsch H.T."/>
            <person name="Grewe F."/>
        </authorList>
    </citation>
    <scope>NUCLEOTIDE SEQUENCE [LARGE SCALE GENOMIC DNA]</scope>
    <source>
        <strain evidence="2 3">Grewe 0041</strain>
    </source>
</reference>
<sequence>MTMPPTPKVPSIVTNQLNNEKLRDDNFKDEIDDSEYQMLWVNLMDQGHYQRPSTYERVEALLLCWADNSDDMATKEEVNKLKSVFEYLFNYNAYIEYLDSNIEQRLQVQMNAKVAAFVSAHDGPNTLFIVYYAGHGRPGTYYGSLELFGQSSPNDNLPSDKKKKVLDTIVWNQAEELLRPAEADVLELFDCCHAGNLGLTRGQPRLFEYLAATREMAGTPVPGKDSFTSALIYALESLYAEQPKSRFTTVELRNKIKFDAPHFPDNQTPVLSNRKADTSAGRIMLHPLRRGDARAQSPPKDAPDESKAKRHTLTLHFDFGEKPSRDNIERLGNGLNEVFAYNTLGVDRIRWGGLYSVVGRYFKFFKDSLERRRRYGSISSSNGGVPLTPALTNSFPTNEHSPQREDPMSKGEQLLSPDSLKRALALNEESDNEAQGRRKKSRHASKRGRSAKRA</sequence>
<dbReference type="Gene3D" id="3.40.50.1460">
    <property type="match status" value="1"/>
</dbReference>
<feature type="region of interest" description="Disordered" evidence="1">
    <location>
        <begin position="376"/>
        <end position="454"/>
    </location>
</feature>
<accession>A0ABR4BG84</accession>
<evidence type="ECO:0000313" key="3">
    <source>
        <dbReference type="Proteomes" id="UP001590951"/>
    </source>
</evidence>
<feature type="region of interest" description="Disordered" evidence="1">
    <location>
        <begin position="290"/>
        <end position="311"/>
    </location>
</feature>
<evidence type="ECO:0000313" key="2">
    <source>
        <dbReference type="EMBL" id="KAL2055846.1"/>
    </source>
</evidence>
<keyword evidence="3" id="KW-1185">Reference proteome</keyword>
<protein>
    <submittedName>
        <fullName evidence="2">Uncharacterized protein</fullName>
    </submittedName>
</protein>
<organism evidence="2 3">
    <name type="scientific">Lepraria finkii</name>
    <dbReference type="NCBI Taxonomy" id="1340010"/>
    <lineage>
        <taxon>Eukaryota</taxon>
        <taxon>Fungi</taxon>
        <taxon>Dikarya</taxon>
        <taxon>Ascomycota</taxon>
        <taxon>Pezizomycotina</taxon>
        <taxon>Lecanoromycetes</taxon>
        <taxon>OSLEUM clade</taxon>
        <taxon>Lecanoromycetidae</taxon>
        <taxon>Lecanorales</taxon>
        <taxon>Lecanorineae</taxon>
        <taxon>Stereocaulaceae</taxon>
        <taxon>Lepraria</taxon>
    </lineage>
</organism>
<comment type="caution">
    <text evidence="2">The sequence shown here is derived from an EMBL/GenBank/DDBJ whole genome shotgun (WGS) entry which is preliminary data.</text>
</comment>
<feature type="compositionally biased region" description="Polar residues" evidence="1">
    <location>
        <begin position="390"/>
        <end position="400"/>
    </location>
</feature>
<name>A0ABR4BG84_9LECA</name>
<feature type="compositionally biased region" description="Basic residues" evidence="1">
    <location>
        <begin position="437"/>
        <end position="454"/>
    </location>
</feature>
<evidence type="ECO:0000256" key="1">
    <source>
        <dbReference type="SAM" id="MobiDB-lite"/>
    </source>
</evidence>
<dbReference type="Proteomes" id="UP001590951">
    <property type="component" value="Unassembled WGS sequence"/>
</dbReference>
<dbReference type="EMBL" id="JBHFEH010000010">
    <property type="protein sequence ID" value="KAL2055846.1"/>
    <property type="molecule type" value="Genomic_DNA"/>
</dbReference>